<name>A0A9D3PD51_MEGAT</name>
<evidence type="ECO:0000313" key="2">
    <source>
        <dbReference type="EMBL" id="KAG7456353.1"/>
    </source>
</evidence>
<dbReference type="EMBL" id="JAFDVH010000023">
    <property type="protein sequence ID" value="KAG7456353.1"/>
    <property type="molecule type" value="Genomic_DNA"/>
</dbReference>
<sequence length="70" mass="8469">MRRSQCNQQDHAGPHTKSQPSARLFDRIRRYRSHKKCEEQYIKFQACQAEREHLHTQQLQLQKGHVVDDR</sequence>
<feature type="region of interest" description="Disordered" evidence="1">
    <location>
        <begin position="1"/>
        <end position="24"/>
    </location>
</feature>
<reference evidence="2" key="1">
    <citation type="submission" date="2021-01" db="EMBL/GenBank/DDBJ databases">
        <authorList>
            <person name="Zahm M."/>
            <person name="Roques C."/>
            <person name="Cabau C."/>
            <person name="Klopp C."/>
            <person name="Donnadieu C."/>
            <person name="Jouanno E."/>
            <person name="Lampietro C."/>
            <person name="Louis A."/>
            <person name="Herpin A."/>
            <person name="Echchiki A."/>
            <person name="Berthelot C."/>
            <person name="Parey E."/>
            <person name="Roest-Crollius H."/>
            <person name="Braasch I."/>
            <person name="Postlethwait J."/>
            <person name="Bobe J."/>
            <person name="Montfort J."/>
            <person name="Bouchez O."/>
            <person name="Begum T."/>
            <person name="Mejri S."/>
            <person name="Adams A."/>
            <person name="Chen W.-J."/>
            <person name="Guiguen Y."/>
        </authorList>
    </citation>
    <scope>NUCLEOTIDE SEQUENCE</scope>
    <source>
        <strain evidence="2">YG-15Mar2019-1</strain>
        <tissue evidence="2">Brain</tissue>
    </source>
</reference>
<feature type="compositionally biased region" description="Polar residues" evidence="1">
    <location>
        <begin position="1"/>
        <end position="21"/>
    </location>
</feature>
<protein>
    <submittedName>
        <fullName evidence="2">Uncharacterized protein</fullName>
    </submittedName>
</protein>
<evidence type="ECO:0000313" key="3">
    <source>
        <dbReference type="Proteomes" id="UP001046870"/>
    </source>
</evidence>
<gene>
    <name evidence="2" type="ORF">MATL_G00251390</name>
</gene>
<organism evidence="2 3">
    <name type="scientific">Megalops atlanticus</name>
    <name type="common">Tarpon</name>
    <name type="synonym">Clupea gigantea</name>
    <dbReference type="NCBI Taxonomy" id="7932"/>
    <lineage>
        <taxon>Eukaryota</taxon>
        <taxon>Metazoa</taxon>
        <taxon>Chordata</taxon>
        <taxon>Craniata</taxon>
        <taxon>Vertebrata</taxon>
        <taxon>Euteleostomi</taxon>
        <taxon>Actinopterygii</taxon>
        <taxon>Neopterygii</taxon>
        <taxon>Teleostei</taxon>
        <taxon>Elopiformes</taxon>
        <taxon>Megalopidae</taxon>
        <taxon>Megalops</taxon>
    </lineage>
</organism>
<accession>A0A9D3PD51</accession>
<dbReference type="AlphaFoldDB" id="A0A9D3PD51"/>
<comment type="caution">
    <text evidence="2">The sequence shown here is derived from an EMBL/GenBank/DDBJ whole genome shotgun (WGS) entry which is preliminary data.</text>
</comment>
<proteinExistence type="predicted"/>
<dbReference type="Proteomes" id="UP001046870">
    <property type="component" value="Chromosome 23"/>
</dbReference>
<keyword evidence="3" id="KW-1185">Reference proteome</keyword>
<evidence type="ECO:0000256" key="1">
    <source>
        <dbReference type="SAM" id="MobiDB-lite"/>
    </source>
</evidence>